<keyword evidence="2" id="KW-1185">Reference proteome</keyword>
<accession>A0A5N6J1Z9</accession>
<dbReference type="AlphaFoldDB" id="A0A5N6J1Z9"/>
<proteinExistence type="predicted"/>
<dbReference type="Proteomes" id="UP000326289">
    <property type="component" value="Unassembled WGS sequence"/>
</dbReference>
<sequence length="169" mass="18332">MPVGTVRRTHAGLSVSKATIAVESYVVQIDIGSAIVSQNEITDRVCALDWVFVAIKGLENQGYLNQCVRICRIIEHMIDYEEWNADTPFLGKAESFMANNFVADVAARGMIKAAKAERESREAVAAGVPPVVESNFGLDFSIWDPLGWPVDLQDGDDLLFLGGNIGASS</sequence>
<name>A0A5N6J1Z9_9EURO</name>
<organism evidence="1 2">
    <name type="scientific">Aspergillus minisclerotigenes</name>
    <dbReference type="NCBI Taxonomy" id="656917"/>
    <lineage>
        <taxon>Eukaryota</taxon>
        <taxon>Fungi</taxon>
        <taxon>Dikarya</taxon>
        <taxon>Ascomycota</taxon>
        <taxon>Pezizomycotina</taxon>
        <taxon>Eurotiomycetes</taxon>
        <taxon>Eurotiomycetidae</taxon>
        <taxon>Eurotiales</taxon>
        <taxon>Aspergillaceae</taxon>
        <taxon>Aspergillus</taxon>
        <taxon>Aspergillus subgen. Circumdati</taxon>
    </lineage>
</organism>
<evidence type="ECO:0000313" key="2">
    <source>
        <dbReference type="Proteomes" id="UP000326289"/>
    </source>
</evidence>
<gene>
    <name evidence="1" type="ORF">BDV30DRAFT_239128</name>
</gene>
<protein>
    <submittedName>
        <fullName evidence="1">Uncharacterized protein</fullName>
    </submittedName>
</protein>
<evidence type="ECO:0000313" key="1">
    <source>
        <dbReference type="EMBL" id="KAB8272816.1"/>
    </source>
</evidence>
<reference evidence="1 2" key="1">
    <citation type="submission" date="2019-04" db="EMBL/GenBank/DDBJ databases">
        <title>Fungal friends and foes A comparative genomics study of 23 Aspergillus species from section Flavi.</title>
        <authorList>
            <consortium name="DOE Joint Genome Institute"/>
            <person name="Kjaerbolling I."/>
            <person name="Vesth T.C."/>
            <person name="Frisvad J.C."/>
            <person name="Nybo J.L."/>
            <person name="Theobald S."/>
            <person name="Kildgaard S."/>
            <person name="Petersen T.I."/>
            <person name="Kuo A."/>
            <person name="Sato A."/>
            <person name="Lyhne E.K."/>
            <person name="Kogle M.E."/>
            <person name="Wiebenga A."/>
            <person name="Kun R.S."/>
            <person name="Lubbers R.J."/>
            <person name="Makela M.R."/>
            <person name="Barry K."/>
            <person name="Chovatia M."/>
            <person name="Clum A."/>
            <person name="Daum C."/>
            <person name="Haridas S."/>
            <person name="He G."/>
            <person name="LaButti K."/>
            <person name="Lipzen A."/>
            <person name="Mondo S."/>
            <person name="Pangilinan J."/>
            <person name="Riley R."/>
            <person name="Salamov A."/>
            <person name="Simmons B.A."/>
            <person name="Magnuson J.K."/>
            <person name="Henrissat B."/>
            <person name="Mortensen U.H."/>
            <person name="Larsen T.O."/>
            <person name="De vries R.P."/>
            <person name="Grigoriev I.V."/>
            <person name="Machida M."/>
            <person name="Baker S.E."/>
            <person name="Andersen M.R."/>
        </authorList>
    </citation>
    <scope>NUCLEOTIDE SEQUENCE [LARGE SCALE GENOMIC DNA]</scope>
    <source>
        <strain evidence="1 2">CBS 117635</strain>
    </source>
</reference>
<dbReference type="EMBL" id="ML732801">
    <property type="protein sequence ID" value="KAB8272816.1"/>
    <property type="molecule type" value="Genomic_DNA"/>
</dbReference>